<accession>A0A1Y1Z7M1</accession>
<sequence length="417" mass="47586">MLDPQGELALTFDNVLKTLTCGSCNKPFIHPVTLDCGNTLCLACLPETLDSSSKHCNPHGTHVDVTLAKLTKICLETEIKALEPTISNSEESPETRFSKLYDLLSLEFECQICYQIFHEPVTTVCGHTFCYECLLRTHDHNSSCPMCRHQLDYSEISRSSINFTLSRLVSLCLPEVVLERKRQLDQNAMNEHNEVPLFVCSLVFPGMPCQLHIFEPRYRLMIRRIMMTRTHQFGMLLAGKNGKPFVEYGTMVRIKSIDALPDGRSLIQTIGLYRFRVLNHSSHDGYFIGGVERISDDPVIPANPTPNSTQVTTVEEMVDTIKCFINTLRNGSAPWLLQRLDKTYGAMPSQPEEFSYWAASIIPIEEYEKYKLLTTTNTELRLRMILHWTQRFKEQWWFSCGGCATIGVAIDRLMPTR</sequence>
<dbReference type="GO" id="GO:0008270">
    <property type="term" value="F:zinc ion binding"/>
    <property type="evidence" value="ECO:0007669"/>
    <property type="project" value="UniProtKB-KW"/>
</dbReference>
<dbReference type="EMBL" id="MCFE01000017">
    <property type="protein sequence ID" value="ORY06272.1"/>
    <property type="molecule type" value="Genomic_DNA"/>
</dbReference>
<dbReference type="InterPro" id="IPR046336">
    <property type="entry name" value="Lon_prtase_N_sf"/>
</dbReference>
<dbReference type="Pfam" id="PF02190">
    <property type="entry name" value="LON_substr_bdg"/>
    <property type="match status" value="1"/>
</dbReference>
<dbReference type="SUPFAM" id="SSF88697">
    <property type="entry name" value="PUA domain-like"/>
    <property type="match status" value="1"/>
</dbReference>
<comment type="caution">
    <text evidence="7">The sequence shown here is derived from an EMBL/GenBank/DDBJ whole genome shotgun (WGS) entry which is preliminary data.</text>
</comment>
<dbReference type="CDD" id="cd16514">
    <property type="entry name" value="RING-HC_LONFs_rpt2"/>
    <property type="match status" value="1"/>
</dbReference>
<proteinExistence type="predicted"/>
<evidence type="ECO:0000256" key="1">
    <source>
        <dbReference type="ARBA" id="ARBA00022723"/>
    </source>
</evidence>
<dbReference type="STRING" id="1314790.A0A1Y1Z7M1"/>
<evidence type="ECO:0000259" key="6">
    <source>
        <dbReference type="PROSITE" id="PS51787"/>
    </source>
</evidence>
<feature type="domain" description="RING-type" evidence="5">
    <location>
        <begin position="110"/>
        <end position="148"/>
    </location>
</feature>
<organism evidence="7 8">
    <name type="scientific">Basidiobolus meristosporus CBS 931.73</name>
    <dbReference type="NCBI Taxonomy" id="1314790"/>
    <lineage>
        <taxon>Eukaryota</taxon>
        <taxon>Fungi</taxon>
        <taxon>Fungi incertae sedis</taxon>
        <taxon>Zoopagomycota</taxon>
        <taxon>Entomophthoromycotina</taxon>
        <taxon>Basidiobolomycetes</taxon>
        <taxon>Basidiobolales</taxon>
        <taxon>Basidiobolaceae</taxon>
        <taxon>Basidiobolus</taxon>
    </lineage>
</organism>
<dbReference type="PROSITE" id="PS51787">
    <property type="entry name" value="LON_N"/>
    <property type="match status" value="1"/>
</dbReference>
<dbReference type="PANTHER" id="PTHR23327">
    <property type="entry name" value="RING FINGER PROTEIN 127"/>
    <property type="match status" value="1"/>
</dbReference>
<dbReference type="AlphaFoldDB" id="A0A1Y1Z7M1"/>
<dbReference type="InterPro" id="IPR013083">
    <property type="entry name" value="Znf_RING/FYVE/PHD"/>
</dbReference>
<dbReference type="InterPro" id="IPR017907">
    <property type="entry name" value="Znf_RING_CS"/>
</dbReference>
<dbReference type="Proteomes" id="UP000193498">
    <property type="component" value="Unassembled WGS sequence"/>
</dbReference>
<dbReference type="Gene3D" id="2.30.130.40">
    <property type="entry name" value="LON domain-like"/>
    <property type="match status" value="1"/>
</dbReference>
<evidence type="ECO:0000256" key="2">
    <source>
        <dbReference type="ARBA" id="ARBA00022771"/>
    </source>
</evidence>
<dbReference type="OrthoDB" id="264917at2759"/>
<reference evidence="7 8" key="1">
    <citation type="submission" date="2016-07" db="EMBL/GenBank/DDBJ databases">
        <title>Pervasive Adenine N6-methylation of Active Genes in Fungi.</title>
        <authorList>
            <consortium name="DOE Joint Genome Institute"/>
            <person name="Mondo S.J."/>
            <person name="Dannebaum R.O."/>
            <person name="Kuo R.C."/>
            <person name="Labutti K."/>
            <person name="Haridas S."/>
            <person name="Kuo A."/>
            <person name="Salamov A."/>
            <person name="Ahrendt S.R."/>
            <person name="Lipzen A."/>
            <person name="Sullivan W."/>
            <person name="Andreopoulos W.B."/>
            <person name="Clum A."/>
            <person name="Lindquist E."/>
            <person name="Daum C."/>
            <person name="Ramamoorthy G.K."/>
            <person name="Gryganskyi A."/>
            <person name="Culley D."/>
            <person name="Magnuson J.K."/>
            <person name="James T.Y."/>
            <person name="O'Malley M.A."/>
            <person name="Stajich J.E."/>
            <person name="Spatafora J.W."/>
            <person name="Visel A."/>
            <person name="Grigoriev I.V."/>
        </authorList>
    </citation>
    <scope>NUCLEOTIDE SEQUENCE [LARGE SCALE GENOMIC DNA]</scope>
    <source>
        <strain evidence="7 8">CBS 931.73</strain>
    </source>
</reference>
<dbReference type="InterPro" id="IPR003111">
    <property type="entry name" value="Lon_prtase_N"/>
</dbReference>
<dbReference type="SMART" id="SM00464">
    <property type="entry name" value="LON"/>
    <property type="match status" value="1"/>
</dbReference>
<gene>
    <name evidence="7" type="ORF">K493DRAFT_23153</name>
</gene>
<keyword evidence="8" id="KW-1185">Reference proteome</keyword>
<dbReference type="InterPro" id="IPR001841">
    <property type="entry name" value="Znf_RING"/>
</dbReference>
<keyword evidence="3" id="KW-0862">Zinc</keyword>
<feature type="domain" description="Lon N-terminal" evidence="6">
    <location>
        <begin position="192"/>
        <end position="393"/>
    </location>
</feature>
<dbReference type="PROSITE" id="PS50089">
    <property type="entry name" value="ZF_RING_2"/>
    <property type="match status" value="1"/>
</dbReference>
<dbReference type="PROSITE" id="PS00518">
    <property type="entry name" value="ZF_RING_1"/>
    <property type="match status" value="1"/>
</dbReference>
<keyword evidence="2 4" id="KW-0863">Zinc-finger</keyword>
<protein>
    <recommendedName>
        <fullName evidence="9">LON-domain-containing protein</fullName>
    </recommendedName>
</protein>
<evidence type="ECO:0008006" key="9">
    <source>
        <dbReference type="Google" id="ProtNLM"/>
    </source>
</evidence>
<dbReference type="InterPro" id="IPR015947">
    <property type="entry name" value="PUA-like_sf"/>
</dbReference>
<name>A0A1Y1Z7M1_9FUNG</name>
<dbReference type="Gene3D" id="1.20.58.1480">
    <property type="match status" value="1"/>
</dbReference>
<dbReference type="SUPFAM" id="SSF57850">
    <property type="entry name" value="RING/U-box"/>
    <property type="match status" value="2"/>
</dbReference>
<dbReference type="GO" id="GO:0061630">
    <property type="term" value="F:ubiquitin protein ligase activity"/>
    <property type="evidence" value="ECO:0007669"/>
    <property type="project" value="TreeGrafter"/>
</dbReference>
<evidence type="ECO:0000256" key="4">
    <source>
        <dbReference type="PROSITE-ProRule" id="PRU00175"/>
    </source>
</evidence>
<dbReference type="PANTHER" id="PTHR23327:SF42">
    <property type="entry name" value="LON PEPTIDASE N-TERMINAL DOMAIN AND RING FINGER PROTEIN C14F5.10C"/>
    <property type="match status" value="1"/>
</dbReference>
<keyword evidence="1" id="KW-0479">Metal-binding</keyword>
<dbReference type="InParanoid" id="A0A1Y1Z7M1"/>
<dbReference type="SMART" id="SM00184">
    <property type="entry name" value="RING"/>
    <property type="match status" value="2"/>
</dbReference>
<evidence type="ECO:0000256" key="3">
    <source>
        <dbReference type="ARBA" id="ARBA00022833"/>
    </source>
</evidence>
<evidence type="ECO:0000313" key="7">
    <source>
        <dbReference type="EMBL" id="ORY06272.1"/>
    </source>
</evidence>
<evidence type="ECO:0000259" key="5">
    <source>
        <dbReference type="PROSITE" id="PS50089"/>
    </source>
</evidence>
<dbReference type="Gene3D" id="3.30.40.10">
    <property type="entry name" value="Zinc/RING finger domain, C3HC4 (zinc finger)"/>
    <property type="match status" value="2"/>
</dbReference>
<dbReference type="Pfam" id="PF13923">
    <property type="entry name" value="zf-C3HC4_2"/>
    <property type="match status" value="1"/>
</dbReference>
<evidence type="ECO:0000313" key="8">
    <source>
        <dbReference type="Proteomes" id="UP000193498"/>
    </source>
</evidence>